<dbReference type="SUPFAM" id="SSF49599">
    <property type="entry name" value="TRAF domain-like"/>
    <property type="match status" value="1"/>
</dbReference>
<evidence type="ECO:0000256" key="3">
    <source>
        <dbReference type="ARBA" id="ARBA00022833"/>
    </source>
</evidence>
<organism evidence="6 7">
    <name type="scientific">Urochloa decumbens</name>
    <dbReference type="NCBI Taxonomy" id="240449"/>
    <lineage>
        <taxon>Eukaryota</taxon>
        <taxon>Viridiplantae</taxon>
        <taxon>Streptophyta</taxon>
        <taxon>Embryophyta</taxon>
        <taxon>Tracheophyta</taxon>
        <taxon>Spermatophyta</taxon>
        <taxon>Magnoliopsida</taxon>
        <taxon>Liliopsida</taxon>
        <taxon>Poales</taxon>
        <taxon>Poaceae</taxon>
        <taxon>PACMAD clade</taxon>
        <taxon>Panicoideae</taxon>
        <taxon>Panicodae</taxon>
        <taxon>Paniceae</taxon>
        <taxon>Melinidinae</taxon>
        <taxon>Urochloa</taxon>
    </lineage>
</organism>
<keyword evidence="2 4" id="KW-0863">Zinc-finger</keyword>
<dbReference type="PANTHER" id="PTHR10315">
    <property type="entry name" value="E3 UBIQUITIN PROTEIN LIGASE SIAH"/>
    <property type="match status" value="1"/>
</dbReference>
<dbReference type="Gene3D" id="3.30.40.10">
    <property type="entry name" value="Zinc/RING finger domain, C3HC4 (zinc finger)"/>
    <property type="match status" value="1"/>
</dbReference>
<evidence type="ECO:0000259" key="5">
    <source>
        <dbReference type="PROSITE" id="PS51081"/>
    </source>
</evidence>
<dbReference type="InterPro" id="IPR052088">
    <property type="entry name" value="E3_ubiquitin-ligase_SINA"/>
</dbReference>
<dbReference type="PROSITE" id="PS51257">
    <property type="entry name" value="PROKAR_LIPOPROTEIN"/>
    <property type="match status" value="1"/>
</dbReference>
<keyword evidence="3" id="KW-0862">Zinc</keyword>
<name>A0ABC8W524_9POAL</name>
<reference evidence="6" key="1">
    <citation type="submission" date="2024-10" db="EMBL/GenBank/DDBJ databases">
        <authorList>
            <person name="Ryan C."/>
        </authorList>
    </citation>
    <scope>NUCLEOTIDE SEQUENCE [LARGE SCALE GENOMIC DNA]</scope>
</reference>
<gene>
    <name evidence="6" type="ORF">URODEC1_LOCUS10223</name>
</gene>
<dbReference type="EMBL" id="OZ075121">
    <property type="protein sequence ID" value="CAL4902909.1"/>
    <property type="molecule type" value="Genomic_DNA"/>
</dbReference>
<evidence type="ECO:0000256" key="2">
    <source>
        <dbReference type="ARBA" id="ARBA00022771"/>
    </source>
</evidence>
<protein>
    <recommendedName>
        <fullName evidence="5">SIAH-type domain-containing protein</fullName>
    </recommendedName>
</protein>
<keyword evidence="1" id="KW-0479">Metal-binding</keyword>
<dbReference type="GO" id="GO:0008270">
    <property type="term" value="F:zinc ion binding"/>
    <property type="evidence" value="ECO:0007669"/>
    <property type="project" value="UniProtKB-KW"/>
</dbReference>
<accession>A0ABC8W524</accession>
<evidence type="ECO:0000256" key="4">
    <source>
        <dbReference type="PROSITE-ProRule" id="PRU00455"/>
    </source>
</evidence>
<dbReference type="AlphaFoldDB" id="A0ABC8W524"/>
<evidence type="ECO:0000256" key="1">
    <source>
        <dbReference type="ARBA" id="ARBA00022723"/>
    </source>
</evidence>
<proteinExistence type="predicted"/>
<dbReference type="InterPro" id="IPR013010">
    <property type="entry name" value="Znf_SIAH"/>
</dbReference>
<sequence>MERLVESISFPCPNAVYGCTARATYYEQHCHHQECLHMPCHCPSKACGFVGSTAMLVEHFKAVHGWPCATLARAAATDVDNEGEDYYEFNVCLHDGFNFLLADCPTDGIMYLFLLNVESAFSVECTDLSDGLPSPDECFQFVVPTYVLAEGDKIEVGGQITIS</sequence>
<dbReference type="PROSITE" id="PS51081">
    <property type="entry name" value="ZF_SIAH"/>
    <property type="match status" value="1"/>
</dbReference>
<dbReference type="Pfam" id="PF21361">
    <property type="entry name" value="Sina_ZnF"/>
    <property type="match status" value="1"/>
</dbReference>
<feature type="domain" description="SIAH-type" evidence="5">
    <location>
        <begin position="7"/>
        <end position="65"/>
    </location>
</feature>
<evidence type="ECO:0000313" key="6">
    <source>
        <dbReference type="EMBL" id="CAL4902909.1"/>
    </source>
</evidence>
<evidence type="ECO:0000313" key="7">
    <source>
        <dbReference type="Proteomes" id="UP001497457"/>
    </source>
</evidence>
<dbReference type="PANTHER" id="PTHR10315:SF96">
    <property type="entry name" value="SIAH-TYPE DOMAIN-CONTAINING PROTEIN"/>
    <property type="match status" value="1"/>
</dbReference>
<dbReference type="Proteomes" id="UP001497457">
    <property type="component" value="Chromosome 11b"/>
</dbReference>
<keyword evidence="7" id="KW-1185">Reference proteome</keyword>
<dbReference type="InterPro" id="IPR013083">
    <property type="entry name" value="Znf_RING/FYVE/PHD"/>
</dbReference>